<feature type="transmembrane region" description="Helical" evidence="1">
    <location>
        <begin position="606"/>
        <end position="622"/>
    </location>
</feature>
<keyword evidence="1" id="KW-0812">Transmembrane</keyword>
<feature type="transmembrane region" description="Helical" evidence="1">
    <location>
        <begin position="295"/>
        <end position="314"/>
    </location>
</feature>
<dbReference type="EMBL" id="MCGQ01000046">
    <property type="protein sequence ID" value="OXY89363.1"/>
    <property type="molecule type" value="Genomic_DNA"/>
</dbReference>
<sequence>MRRGSALVGLLLLAVIAALALDVVQMASPTLRSGPCGEPVGRWIAEHPRDDFCVWTEALEDRSLAPPDAVSLDLTMEERDRLPRAEVRLSLPTHSAVADAVRAGHAVHRPEDFGNAVVGEVRFGDVYPIWDVPTLSPGKDRDHVVVTTSARVPSDLRSSLRSAPSVQLSLRPAPFATSLTLTAEDRVVVASHLPAGARIDTAKVTARLPVAAGAWTVTLGSAERASEYSVEENPAPPTWLRRVGAIGRAVLERGGNWAVLLLGSAPWLLLWLAARTGAFGDGLGARPAWTRYVRLVGLVLAIHVSVSAAAAFAANDYALNNALAGDDAFGRVVSRWVPWQPAGSIGLSGACILLAAATLTLLPTAVRRAGRARPAGGGNGRVLGHGWGLVAVAALCAAAVLLAAAGPSLTPPTHDVLLAALALYGGAFLLLTALAWTAHLLLRTLRHDDGSAPPSLGAALAAALVLTGLAVVYDYYGYLPWALRWVPLLVTGATGLLSLTALGHRAVTGRPIGRGTLAWPAPVAVALSVPWHRLGDSYPGWDQVITLAQEADGLLACFLAGAAVLTLRRLGRSPVVTEDGLRGLRSLGIAATLIVLSGSYSFYRGLSVWSLLAALLGALFLLPRDQVAPAAAVLSQNSAERRGSLARTVMAGAARRQLSATGRALREKTAEDGGSLVTQQLAVRRLELAAARDREGTPSGSATTRQRALGGLTSRRPWQRGLWGARWGLLIGLPWTALDLAGTAHLPPHEFYPLLSAAGALLPATLRWAGLGLLFGYFFPLVAGESGLAKALRLAAAAAAPTVLDAVLVPHHGSVWPGGILSVVQLLAFCLSLGLLADSDTLARHRFHWARLADVHNLGSLAAWFSSVTAALATGVAALLLAGLQPFVTNLVQPPQTPQGNPPASTASR</sequence>
<feature type="transmembrane region" description="Helical" evidence="1">
    <location>
        <begin position="345"/>
        <end position="366"/>
    </location>
</feature>
<feature type="transmembrane region" description="Helical" evidence="1">
    <location>
        <begin position="516"/>
        <end position="533"/>
    </location>
</feature>
<feature type="transmembrane region" description="Helical" evidence="1">
    <location>
        <begin position="815"/>
        <end position="837"/>
    </location>
</feature>
<proteinExistence type="predicted"/>
<comment type="caution">
    <text evidence="2">The sequence shown here is derived from an EMBL/GenBank/DDBJ whole genome shotgun (WGS) entry which is preliminary data.</text>
</comment>
<dbReference type="OrthoDB" id="3996671at2"/>
<evidence type="ECO:0000313" key="2">
    <source>
        <dbReference type="EMBL" id="OXY89363.1"/>
    </source>
</evidence>
<gene>
    <name evidence="2" type="ORF">BEK98_38730</name>
</gene>
<feature type="transmembrane region" description="Helical" evidence="1">
    <location>
        <begin position="257"/>
        <end position="274"/>
    </location>
</feature>
<dbReference type="AlphaFoldDB" id="A0A233S175"/>
<organism evidence="2 3">
    <name type="scientific">Streptomyces diastatochromogenes</name>
    <dbReference type="NCBI Taxonomy" id="42236"/>
    <lineage>
        <taxon>Bacteria</taxon>
        <taxon>Bacillati</taxon>
        <taxon>Actinomycetota</taxon>
        <taxon>Actinomycetes</taxon>
        <taxon>Kitasatosporales</taxon>
        <taxon>Streptomycetaceae</taxon>
        <taxon>Streptomyces</taxon>
    </lineage>
</organism>
<feature type="transmembrane region" description="Helical" evidence="1">
    <location>
        <begin position="454"/>
        <end position="473"/>
    </location>
</feature>
<name>A0A233S175_STRDA</name>
<feature type="transmembrane region" description="Helical" evidence="1">
    <location>
        <begin position="387"/>
        <end position="405"/>
    </location>
</feature>
<reference evidence="2 3" key="1">
    <citation type="submission" date="2016-07" db="EMBL/GenBank/DDBJ databases">
        <title>Draft genome of Streptomyces diastatochromogenes.</title>
        <authorList>
            <person name="Podduturi R."/>
            <person name="Lukassen M.B."/>
            <person name="Clausen N."/>
            <person name="Nielsen J.L."/>
            <person name="Jorgensen N.O."/>
        </authorList>
    </citation>
    <scope>NUCLEOTIDE SEQUENCE [LARGE SCALE GENOMIC DNA]</scope>
    <source>
        <strain evidence="2 3">DSM 40608</strain>
    </source>
</reference>
<protein>
    <submittedName>
        <fullName evidence="2">Uncharacterized protein</fullName>
    </submittedName>
</protein>
<feature type="transmembrane region" description="Helical" evidence="1">
    <location>
        <begin position="754"/>
        <end position="779"/>
    </location>
</feature>
<keyword evidence="1" id="KW-0472">Membrane</keyword>
<keyword evidence="1" id="KW-1133">Transmembrane helix</keyword>
<evidence type="ECO:0000313" key="3">
    <source>
        <dbReference type="Proteomes" id="UP000215483"/>
    </source>
</evidence>
<dbReference type="Proteomes" id="UP000215483">
    <property type="component" value="Unassembled WGS sequence"/>
</dbReference>
<feature type="transmembrane region" description="Helical" evidence="1">
    <location>
        <begin position="723"/>
        <end position="742"/>
    </location>
</feature>
<accession>A0A233S175</accession>
<keyword evidence="3" id="KW-1185">Reference proteome</keyword>
<dbReference type="RefSeq" id="WP_094221636.1">
    <property type="nucleotide sequence ID" value="NZ_MCGQ01000046.1"/>
</dbReference>
<feature type="transmembrane region" description="Helical" evidence="1">
    <location>
        <begin position="858"/>
        <end position="884"/>
    </location>
</feature>
<feature type="transmembrane region" description="Helical" evidence="1">
    <location>
        <begin position="485"/>
        <end position="504"/>
    </location>
</feature>
<evidence type="ECO:0000256" key="1">
    <source>
        <dbReference type="SAM" id="Phobius"/>
    </source>
</evidence>
<feature type="transmembrane region" description="Helical" evidence="1">
    <location>
        <begin position="417"/>
        <end position="442"/>
    </location>
</feature>
<feature type="transmembrane region" description="Helical" evidence="1">
    <location>
        <begin position="791"/>
        <end position="809"/>
    </location>
</feature>